<keyword evidence="3 6" id="KW-0812">Transmembrane</keyword>
<protein>
    <submittedName>
        <fullName evidence="8">FtsX-like permease family protein</fullName>
    </submittedName>
</protein>
<feature type="transmembrane region" description="Helical" evidence="6">
    <location>
        <begin position="330"/>
        <end position="354"/>
    </location>
</feature>
<evidence type="ECO:0000256" key="3">
    <source>
        <dbReference type="ARBA" id="ARBA00022692"/>
    </source>
</evidence>
<accession>A0ABU8L8Q4</accession>
<feature type="transmembrane region" description="Helical" evidence="6">
    <location>
        <begin position="195"/>
        <end position="224"/>
    </location>
</feature>
<dbReference type="Pfam" id="PF02687">
    <property type="entry name" value="FtsX"/>
    <property type="match status" value="1"/>
</dbReference>
<feature type="transmembrane region" description="Helical" evidence="6">
    <location>
        <begin position="296"/>
        <end position="318"/>
    </location>
</feature>
<evidence type="ECO:0000256" key="6">
    <source>
        <dbReference type="SAM" id="Phobius"/>
    </source>
</evidence>
<evidence type="ECO:0000259" key="7">
    <source>
        <dbReference type="Pfam" id="PF02687"/>
    </source>
</evidence>
<evidence type="ECO:0000256" key="4">
    <source>
        <dbReference type="ARBA" id="ARBA00022989"/>
    </source>
</evidence>
<dbReference type="InterPro" id="IPR003838">
    <property type="entry name" value="ABC3_permease_C"/>
</dbReference>
<evidence type="ECO:0000313" key="8">
    <source>
        <dbReference type="EMBL" id="MEJ1087704.1"/>
    </source>
</evidence>
<dbReference type="EMBL" id="JBBDGM010000003">
    <property type="protein sequence ID" value="MEJ1087704.1"/>
    <property type="molecule type" value="Genomic_DNA"/>
</dbReference>
<comment type="caution">
    <text evidence="8">The sequence shown here is derived from an EMBL/GenBank/DDBJ whole genome shotgun (WGS) entry which is preliminary data.</text>
</comment>
<feature type="transmembrane region" description="Helical" evidence="6">
    <location>
        <begin position="766"/>
        <end position="790"/>
    </location>
</feature>
<evidence type="ECO:0000256" key="1">
    <source>
        <dbReference type="ARBA" id="ARBA00004651"/>
    </source>
</evidence>
<dbReference type="Proteomes" id="UP001371224">
    <property type="component" value="Unassembled WGS sequence"/>
</dbReference>
<feature type="transmembrane region" description="Helical" evidence="6">
    <location>
        <begin position="244"/>
        <end position="269"/>
    </location>
</feature>
<dbReference type="RefSeq" id="WP_337331364.1">
    <property type="nucleotide sequence ID" value="NZ_JBBDGM010000003.1"/>
</dbReference>
<feature type="transmembrane region" description="Helical" evidence="6">
    <location>
        <begin position="387"/>
        <end position="406"/>
    </location>
</feature>
<evidence type="ECO:0000313" key="9">
    <source>
        <dbReference type="Proteomes" id="UP001371224"/>
    </source>
</evidence>
<sequence>MLIVETATGIGAVRYVEGEVWNPALAGAFTLEAGRPPSANGEVLVTASTLGRLSKSLGDEFTSRDPAATFTIVGVIDEAMQSDAINIVYARPGTIPGAGPARYFLPDRELSWEDVQELNRNGIIAWSRSVLLNPPADAAYLYDGRQGTGAALALIIVFGVFEIAVLAGAAFLVGARRQQRTLALLSSTGAERSTLVQIITAGGLVLGFAAGVAGTALGVGVAWLYTRLIDTGDATVLPGFHIPWTMLVIAALLTAVIGWAAALVPAIVASKVDVMAALRGATRPAQPRLRSLRAGLILLAIGCSIGVASTIGLASTGWGFLADVSAAENALIVVLVVLIVAAAIIVAVGLLLLLGRVLGLLARATRTATLPLRLAARDLARNSARSVPIVAVILATVSIATFVMSIQSYQQALATTYRVLPAVAGQATIPLFSSTAYDGEPTPDRSQASAIADELTTVAQGRLDLHNIRTIQRPWQDWTAWGMDDDYTLVVPQRDPAQECPVDPATGRAADPQDPRCDFRNALIHLNSTGPGAPNVLIGDADDLALLAGTSITDEQRAALQRGDAIAFWPQLIDSRGEATLEWKRFASGGAGGSETVRTERLPATLIQAPERLAYGLFMTPATARNLGLDPVDALIVMDFRSEPDTGTLDAVNAELAAVYPGVPLVSVTHDPADEGQLFQWIALGLVLLATISAAAVAIGLGRIESRRAEFTLWSIGADPALARLISGLRTGAQTLLAVALGILIGLIPGYGIWGGPTTGIDMSPPWAQLVIMLTGLPLLFGLAATLMPLGVPRGTGARTQIT</sequence>
<feature type="transmembrane region" description="Helical" evidence="6">
    <location>
        <begin position="678"/>
        <end position="701"/>
    </location>
</feature>
<organism evidence="8 9">
    <name type="scientific">Microbacterium bandirmense</name>
    <dbReference type="NCBI Taxonomy" id="3122050"/>
    <lineage>
        <taxon>Bacteria</taxon>
        <taxon>Bacillati</taxon>
        <taxon>Actinomycetota</taxon>
        <taxon>Actinomycetes</taxon>
        <taxon>Micrococcales</taxon>
        <taxon>Microbacteriaceae</taxon>
        <taxon>Microbacterium</taxon>
    </lineage>
</organism>
<name>A0ABU8L8Q4_9MICO</name>
<feature type="transmembrane region" description="Helical" evidence="6">
    <location>
        <begin position="150"/>
        <end position="174"/>
    </location>
</feature>
<evidence type="ECO:0000256" key="5">
    <source>
        <dbReference type="ARBA" id="ARBA00023136"/>
    </source>
</evidence>
<evidence type="ECO:0000256" key="2">
    <source>
        <dbReference type="ARBA" id="ARBA00022475"/>
    </source>
</evidence>
<comment type="subcellular location">
    <subcellularLocation>
        <location evidence="1">Cell membrane</location>
        <topology evidence="1">Multi-pass membrane protein</topology>
    </subcellularLocation>
</comment>
<gene>
    <name evidence="8" type="ORF">WDU99_05175</name>
</gene>
<feature type="domain" description="ABC3 transporter permease C-terminal" evidence="7">
    <location>
        <begin position="155"/>
        <end position="272"/>
    </location>
</feature>
<keyword evidence="2" id="KW-1003">Cell membrane</keyword>
<reference evidence="8 9" key="1">
    <citation type="submission" date="2024-02" db="EMBL/GenBank/DDBJ databases">
        <authorList>
            <person name="Saticioglu I.B."/>
        </authorList>
    </citation>
    <scope>NUCLEOTIDE SEQUENCE [LARGE SCALE GENOMIC DNA]</scope>
    <source>
        <strain evidence="8 9">Mu-80</strain>
    </source>
</reference>
<keyword evidence="5 6" id="KW-0472">Membrane</keyword>
<feature type="transmembrane region" description="Helical" evidence="6">
    <location>
        <begin position="735"/>
        <end position="754"/>
    </location>
</feature>
<keyword evidence="4 6" id="KW-1133">Transmembrane helix</keyword>
<proteinExistence type="predicted"/>
<keyword evidence="9" id="KW-1185">Reference proteome</keyword>